<dbReference type="EMBL" id="FMYK01000003">
    <property type="protein sequence ID" value="SDC11105.1"/>
    <property type="molecule type" value="Genomic_DNA"/>
</dbReference>
<protein>
    <recommendedName>
        <fullName evidence="1">DUF4132 domain-containing protein</fullName>
    </recommendedName>
</protein>
<dbReference type="InterPro" id="IPR016024">
    <property type="entry name" value="ARM-type_fold"/>
</dbReference>
<feature type="domain" description="DUF4132" evidence="1">
    <location>
        <begin position="974"/>
        <end position="1154"/>
    </location>
</feature>
<accession>A0A1G6IYF0</accession>
<dbReference type="Pfam" id="PF13569">
    <property type="entry name" value="DUF4132"/>
    <property type="match status" value="1"/>
</dbReference>
<gene>
    <name evidence="2" type="ORF">SAMN05421749_103173</name>
</gene>
<dbReference type="Proteomes" id="UP000242317">
    <property type="component" value="Unassembled WGS sequence"/>
</dbReference>
<evidence type="ECO:0000313" key="2">
    <source>
        <dbReference type="EMBL" id="SDC11105.1"/>
    </source>
</evidence>
<evidence type="ECO:0000313" key="3">
    <source>
        <dbReference type="Proteomes" id="UP000242317"/>
    </source>
</evidence>
<evidence type="ECO:0000259" key="1">
    <source>
        <dbReference type="Pfam" id="PF13569"/>
    </source>
</evidence>
<dbReference type="SUPFAM" id="SSF48371">
    <property type="entry name" value="ARM repeat"/>
    <property type="match status" value="2"/>
</dbReference>
<proteinExistence type="predicted"/>
<dbReference type="Gene3D" id="1.25.10.10">
    <property type="entry name" value="Leucine-rich Repeat Variant"/>
    <property type="match status" value="1"/>
</dbReference>
<dbReference type="Pfam" id="PF13646">
    <property type="entry name" value="HEAT_2"/>
    <property type="match status" value="1"/>
</dbReference>
<reference evidence="3" key="1">
    <citation type="submission" date="2016-09" db="EMBL/GenBank/DDBJ databases">
        <authorList>
            <person name="Varghese N."/>
            <person name="Submissions S."/>
        </authorList>
    </citation>
    <scope>NUCLEOTIDE SEQUENCE [LARGE SCALE GENOMIC DNA]</scope>
    <source>
        <strain evidence="3">ANC 3699</strain>
    </source>
</reference>
<sequence>MIEQSGPSGKNKFNASTDLDTLIHAIVAPLDHIEKGLADQSYHYLMSGQYPEILLTLRQLSNDRLTLLLGSPLTSTWFYHPSMLNTEEKKSAKYSDQARDQLYQKQFTQLEDVQLVRLGHWLSACVSCLKLQPLYVNTPDWLSALLTDPLVASIKAQRYKMQQQPLHLSTFERGDWHIDRLNQILTAEEGAGHEDQLIGVLFDRNGINEYNKQDYKLLLALPGLEHYLTQHIDQVKLVASTMTSHGQLVLLDYLKDQPHLLNLLSQLVVELALSSTKNVRDTATGLISSLDPELAQQHLQVYLFEGKGHERSYAADLLARQGDQHLNLLQQALEQEKVKSVQHTIQAALQRIETQSRAQSIDIEFPAVEAIAEQNLPSSLIDLLKENYAEMLEKHKQYAEQEIENNKVYGTYQSQWAQKRYQDFQKYNIDKHSVEIYEQLNGEREFVRFNDLNIIYHGNKIQRLPEYTLYHALRAMKISGTTLHWSTVFEFRAEPRHFIDLDLRQLESILDQLNYTHPARTIADGYLQEYQDGLNRRITDADKVVPFFHLHPEFIAEALGLLPSRAAHYYHFSASKAIKLLEKFPQIPQQYIGKLLELALGQAKTTRLEAQHLLTKLPDIHLQAIEALNNGKQDLRVNAIEWLARLSHQDAIAPLYALLKKEKKEVVIAAALTALEQLGEDISDYLTPEKLLKDAQKGLKGNITVAFNWFDFNTLPKAQWQDGSEVNPSIIKWWVILAEKLKDPVPNALLQRYVELLHPKSQQQLGLLLLQSFIQYDTRHPSIEEATEVAVKQAPSLLKSYQDSYQRYGQQYPDYYGRYANITLEQVQEEIKRGHLAIYLGSAIKNKGMLALAFQTSASTAVKILQDYMKQHYQRRSQIEAMLSSLAVQNDPIIIQLLLSISRRYRTASVQNLAKSLVEDIAERNGWSRDQLADRTIPTAGLDDQGVLSLDYGQRTLHASLDSQDKFILKNEDGKVLKALPSPRQGDDEAQIKDTKAQWSNAKKELKQVLDLQTQRLYESMCSERLWHVADWLEYILVHPIMSRLIQRLVWLEVDDTGKIVNQFRPTEDGSLINLDDDEITLDSTNQVKLAHAVLIDAETIQAWQAHFKDYKIKPLFDQMSHNLPELNDKNYIDDHKGWITDTFTLRGVLNKLGYQRATIEDGGSFDRYYKAYDSLGLSAVIGFSGSYVPEENIDAVLYDLSFEEQTARSWQDDKIPLKDIAKVLLAESYADYLQVTNACRGFDEQWQKKTPW</sequence>
<dbReference type="InterPro" id="IPR011989">
    <property type="entry name" value="ARM-like"/>
</dbReference>
<dbReference type="InterPro" id="IPR025406">
    <property type="entry name" value="DUF4132"/>
</dbReference>
<dbReference type="OrthoDB" id="8859114at2"/>
<dbReference type="AlphaFoldDB" id="A0A1G6IYF0"/>
<organism evidence="2 3">
    <name type="scientific">Acinetobacter marinus</name>
    <dbReference type="NCBI Taxonomy" id="281375"/>
    <lineage>
        <taxon>Bacteria</taxon>
        <taxon>Pseudomonadati</taxon>
        <taxon>Pseudomonadota</taxon>
        <taxon>Gammaproteobacteria</taxon>
        <taxon>Moraxellales</taxon>
        <taxon>Moraxellaceae</taxon>
        <taxon>Acinetobacter</taxon>
    </lineage>
</organism>
<name>A0A1G6IYF0_9GAMM</name>
<keyword evidence="3" id="KW-1185">Reference proteome</keyword>
<dbReference type="RefSeq" id="WP_092617905.1">
    <property type="nucleotide sequence ID" value="NZ_FMYK01000003.1"/>
</dbReference>